<dbReference type="InterPro" id="IPR018509">
    <property type="entry name" value="DHquinase_II_CS"/>
</dbReference>
<comment type="similarity">
    <text evidence="4 8">Belongs to the type-II 3-dehydroquinase family.</text>
</comment>
<dbReference type="UniPathway" id="UPA00053">
    <property type="reaction ID" value="UER00086"/>
</dbReference>
<feature type="binding site" evidence="8 10">
    <location>
        <position position="84"/>
    </location>
    <ligand>
        <name>substrate</name>
    </ligand>
</feature>
<dbReference type="GO" id="GO:0009073">
    <property type="term" value="P:aromatic amino acid family biosynthetic process"/>
    <property type="evidence" value="ECO:0007669"/>
    <property type="project" value="UniProtKB-KW"/>
</dbReference>
<dbReference type="GO" id="GO:0003855">
    <property type="term" value="F:3-dehydroquinate dehydratase activity"/>
    <property type="evidence" value="ECO:0007669"/>
    <property type="project" value="UniProtKB-UniRule"/>
</dbReference>
<dbReference type="GO" id="GO:0019631">
    <property type="term" value="P:quinate catabolic process"/>
    <property type="evidence" value="ECO:0007669"/>
    <property type="project" value="TreeGrafter"/>
</dbReference>
<dbReference type="InterPro" id="IPR036441">
    <property type="entry name" value="DHquinase_II_sf"/>
</dbReference>
<evidence type="ECO:0000256" key="2">
    <source>
        <dbReference type="ARBA" id="ARBA00003924"/>
    </source>
</evidence>
<comment type="function">
    <text evidence="2 8">Catalyzes a trans-dehydration via an enolate intermediate.</text>
</comment>
<name>A0A451DFH7_9GAMM</name>
<evidence type="ECO:0000256" key="3">
    <source>
        <dbReference type="ARBA" id="ARBA00004902"/>
    </source>
</evidence>
<feature type="binding site" evidence="8 10">
    <location>
        <begin position="105"/>
        <end position="106"/>
    </location>
    <ligand>
        <name>substrate</name>
    </ligand>
</feature>
<dbReference type="PIRSF" id="PIRSF001399">
    <property type="entry name" value="DHquinase_II"/>
    <property type="match status" value="1"/>
</dbReference>
<dbReference type="EMBL" id="LR217727">
    <property type="protein sequence ID" value="VFP85387.1"/>
    <property type="molecule type" value="Genomic_DNA"/>
</dbReference>
<organism evidence="12">
    <name type="scientific">Buchnera aphidicola</name>
    <name type="common">Cinara pseudotsugae</name>
    <dbReference type="NCBI Taxonomy" id="2518978"/>
    <lineage>
        <taxon>Bacteria</taxon>
        <taxon>Pseudomonadati</taxon>
        <taxon>Pseudomonadota</taxon>
        <taxon>Gammaproteobacteria</taxon>
        <taxon>Enterobacterales</taxon>
        <taxon>Erwiniaceae</taxon>
        <taxon>Buchnera</taxon>
    </lineage>
</organism>
<dbReference type="Pfam" id="PF01220">
    <property type="entry name" value="DHquinase_II"/>
    <property type="match status" value="1"/>
</dbReference>
<feature type="active site" description="Proton donor" evidence="8 9">
    <location>
        <position position="104"/>
    </location>
</feature>
<evidence type="ECO:0000256" key="5">
    <source>
        <dbReference type="ARBA" id="ARBA00011193"/>
    </source>
</evidence>
<feature type="binding site" evidence="8 10">
    <location>
        <position position="115"/>
    </location>
    <ligand>
        <name>substrate</name>
    </ligand>
</feature>
<evidence type="ECO:0000256" key="6">
    <source>
        <dbReference type="ARBA" id="ARBA00012060"/>
    </source>
</evidence>
<gene>
    <name evidence="8 12" type="primary">aroQ</name>
    <name evidence="12" type="ORF">BUCIPSPA2889_263</name>
</gene>
<dbReference type="NCBIfam" id="TIGR01088">
    <property type="entry name" value="aroQ"/>
    <property type="match status" value="1"/>
</dbReference>
<dbReference type="AlphaFoldDB" id="A0A451DFH7"/>
<evidence type="ECO:0000256" key="8">
    <source>
        <dbReference type="HAMAP-Rule" id="MF_00169"/>
    </source>
</evidence>
<keyword evidence="8" id="KW-0028">Amino-acid biosynthesis</keyword>
<feature type="binding site" evidence="8 10">
    <location>
        <position position="78"/>
    </location>
    <ligand>
        <name>substrate</name>
    </ligand>
</feature>
<sequence length="155" mass="17572">MNQKFKILLINGPNLNLLGTREPKIYGSDTLPEIIKKIKSTAKILNVELYDFQSNAEHKIVEKIHESKLLKIQFILINPGAFAHTSISIRDALLAVQIPFFEIHISNIFSRENFRSHSWISDISRGIISGFGTEGYICALNTSVNMLVQQSFIEK</sequence>
<dbReference type="NCBIfam" id="NF003807">
    <property type="entry name" value="PRK05395.1-4"/>
    <property type="match status" value="1"/>
</dbReference>
<comment type="subunit">
    <text evidence="5 8">Homododecamer.</text>
</comment>
<feature type="binding site" evidence="8 10">
    <location>
        <position position="91"/>
    </location>
    <ligand>
        <name>substrate</name>
    </ligand>
</feature>
<proteinExistence type="inferred from homology"/>
<dbReference type="Gene3D" id="3.40.50.9100">
    <property type="entry name" value="Dehydroquinase, class II"/>
    <property type="match status" value="1"/>
</dbReference>
<dbReference type="EC" id="4.2.1.10" evidence="6 8"/>
<dbReference type="GO" id="GO:0009423">
    <property type="term" value="P:chorismate biosynthetic process"/>
    <property type="evidence" value="ECO:0007669"/>
    <property type="project" value="UniProtKB-UniRule"/>
</dbReference>
<keyword evidence="7 8" id="KW-0456">Lyase</keyword>
<evidence type="ECO:0000256" key="11">
    <source>
        <dbReference type="PIRSR" id="PIRSR001399-3"/>
    </source>
</evidence>
<evidence type="ECO:0000256" key="10">
    <source>
        <dbReference type="PIRSR" id="PIRSR001399-2"/>
    </source>
</evidence>
<dbReference type="PANTHER" id="PTHR21272:SF3">
    <property type="entry name" value="CATABOLIC 3-DEHYDROQUINASE"/>
    <property type="match status" value="1"/>
</dbReference>
<evidence type="ECO:0000256" key="7">
    <source>
        <dbReference type="ARBA" id="ARBA00023239"/>
    </source>
</evidence>
<protein>
    <recommendedName>
        <fullName evidence="6 8">3-dehydroquinate dehydratase</fullName>
        <shortName evidence="8">3-dehydroquinase</shortName>
        <ecNumber evidence="6 8">4.2.1.10</ecNumber>
    </recommendedName>
    <alternativeName>
        <fullName evidence="8">Type II DHQase</fullName>
    </alternativeName>
</protein>
<evidence type="ECO:0000256" key="9">
    <source>
        <dbReference type="PIRSR" id="PIRSR001399-1"/>
    </source>
</evidence>
<dbReference type="CDD" id="cd00466">
    <property type="entry name" value="DHQase_II"/>
    <property type="match status" value="1"/>
</dbReference>
<evidence type="ECO:0000256" key="4">
    <source>
        <dbReference type="ARBA" id="ARBA00011037"/>
    </source>
</evidence>
<dbReference type="GO" id="GO:0008652">
    <property type="term" value="P:amino acid biosynthetic process"/>
    <property type="evidence" value="ECO:0007669"/>
    <property type="project" value="UniProtKB-KW"/>
</dbReference>
<keyword evidence="8" id="KW-0057">Aromatic amino acid biosynthesis</keyword>
<dbReference type="HAMAP" id="MF_00169">
    <property type="entry name" value="AroQ"/>
    <property type="match status" value="1"/>
</dbReference>
<reference evidence="12" key="1">
    <citation type="submission" date="2019-02" db="EMBL/GenBank/DDBJ databases">
        <authorList>
            <person name="Manzano-Marin A."/>
            <person name="Manzano-Marin A."/>
        </authorList>
    </citation>
    <scope>NUCLEOTIDE SEQUENCE</scope>
    <source>
        <strain evidence="12">BuCipseudotsugae</strain>
    </source>
</reference>
<dbReference type="NCBIfam" id="NF003804">
    <property type="entry name" value="PRK05395.1-1"/>
    <property type="match status" value="1"/>
</dbReference>
<dbReference type="InterPro" id="IPR001874">
    <property type="entry name" value="DHquinase_II"/>
</dbReference>
<dbReference type="PROSITE" id="PS01029">
    <property type="entry name" value="DEHYDROQUINASE_II"/>
    <property type="match status" value="1"/>
</dbReference>
<evidence type="ECO:0000256" key="1">
    <source>
        <dbReference type="ARBA" id="ARBA00001864"/>
    </source>
</evidence>
<dbReference type="PANTHER" id="PTHR21272">
    <property type="entry name" value="CATABOLIC 3-DEHYDROQUINASE"/>
    <property type="match status" value="1"/>
</dbReference>
<evidence type="ECO:0000313" key="12">
    <source>
        <dbReference type="EMBL" id="VFP85387.1"/>
    </source>
</evidence>
<feature type="site" description="Transition state stabilizer" evidence="8 11">
    <location>
        <position position="21"/>
    </location>
</feature>
<comment type="catalytic activity">
    <reaction evidence="1 8">
        <text>3-dehydroquinate = 3-dehydroshikimate + H2O</text>
        <dbReference type="Rhea" id="RHEA:21096"/>
        <dbReference type="ChEBI" id="CHEBI:15377"/>
        <dbReference type="ChEBI" id="CHEBI:16630"/>
        <dbReference type="ChEBI" id="CHEBI:32364"/>
        <dbReference type="EC" id="4.2.1.10"/>
    </reaction>
</comment>
<dbReference type="SUPFAM" id="SSF52304">
    <property type="entry name" value="Type II 3-dehydroquinate dehydratase"/>
    <property type="match status" value="1"/>
</dbReference>
<dbReference type="NCBIfam" id="NF003805">
    <property type="entry name" value="PRK05395.1-2"/>
    <property type="match status" value="1"/>
</dbReference>
<comment type="pathway">
    <text evidence="3 8">Metabolic intermediate biosynthesis; chorismate biosynthesis; chorismate from D-erythrose 4-phosphate and phosphoenolpyruvate: step 3/7.</text>
</comment>
<accession>A0A451DFH7</accession>
<feature type="active site" description="Proton acceptor" evidence="8 9">
    <location>
        <position position="26"/>
    </location>
</feature>